<dbReference type="EMBL" id="UGYN01000002">
    <property type="protein sequence ID" value="SUI91074.1"/>
    <property type="molecule type" value="Genomic_DNA"/>
</dbReference>
<accession>A0A380B0S5</accession>
<protein>
    <submittedName>
        <fullName evidence="1">Uncharacterized protein</fullName>
    </submittedName>
</protein>
<dbReference type="AlphaFoldDB" id="A0A380B0S5"/>
<evidence type="ECO:0000313" key="2">
    <source>
        <dbReference type="Proteomes" id="UP000255529"/>
    </source>
</evidence>
<sequence>MNTQVVVQNICFIRADPDRPIYYYCAAAPGISVINGDQPAVQLQIFRNSSQPAVQLQIFRNSSQPATVYYAMLSLQTQLTSSPEAARVAAAASPDMPRDAVLLPMQAIACSATLNIPGFIDGQTSKTSLSDQQNCYLLAKLPADADIALLASLMATPATAPITISYKIDYLLQLPPATFELEARWDQVYQFLQQSVGFNLLIFSVDIEETSSQLISKKVVTIKVRDTDPDGHFKQAVAELTQILTGEFFTPVFAEVPQQDKPRAGFYLQRLSVEDIDQRRLSGKLSETTVVKRSLYPQALFAELVAGTDYQADRVISQSDLQDDFFAHREVRVSLLSDELDVNVQLVMVRLRYGSDSKQYTFRMGDIGPKLFRSPSITDPETGKMLWPVEYSFTVYLNQAVGGVRSVSSSVMQTELNDVYLDIESVYGRYDFVIEAASLFDWRWYQSVLVTLRCRHIGQPVASLTKSFQISQTTQQDSYPVMLPNPDQYLFDVTKEYSSAVNSPHISVLLNEPTSQDVYLVSSLYHQRVLMIAANMDWQQVASVLVSANYAYLPGDDAPPLQQIFQFTAADAAPQRFSADQIDPERRSVDLEIWFTYQPDQGGDKPDYVQTATVQDDIDIANLI</sequence>
<organism evidence="1 2">
    <name type="scientific">Serratia quinivorans</name>
    <dbReference type="NCBI Taxonomy" id="137545"/>
    <lineage>
        <taxon>Bacteria</taxon>
        <taxon>Pseudomonadati</taxon>
        <taxon>Pseudomonadota</taxon>
        <taxon>Gammaproteobacteria</taxon>
        <taxon>Enterobacterales</taxon>
        <taxon>Yersiniaceae</taxon>
        <taxon>Serratia</taxon>
    </lineage>
</organism>
<proteinExistence type="predicted"/>
<evidence type="ECO:0000313" key="1">
    <source>
        <dbReference type="EMBL" id="SUI91074.1"/>
    </source>
</evidence>
<name>A0A380B0S5_9GAMM</name>
<gene>
    <name evidence="1" type="ORF">NCTC11544_05388</name>
</gene>
<dbReference type="RefSeq" id="WP_115184693.1">
    <property type="nucleotide sequence ID" value="NZ_CAMKUF010000001.1"/>
</dbReference>
<reference evidence="1 2" key="1">
    <citation type="submission" date="2018-06" db="EMBL/GenBank/DDBJ databases">
        <authorList>
            <consortium name="Pathogen Informatics"/>
            <person name="Doyle S."/>
        </authorList>
    </citation>
    <scope>NUCLEOTIDE SEQUENCE [LARGE SCALE GENOMIC DNA]</scope>
    <source>
        <strain evidence="1 2">NCTC11544</strain>
    </source>
</reference>
<dbReference type="Proteomes" id="UP000255529">
    <property type="component" value="Unassembled WGS sequence"/>
</dbReference>